<evidence type="ECO:0000313" key="2">
    <source>
        <dbReference type="Proteomes" id="UP000784286"/>
    </source>
</evidence>
<reference evidence="1" key="2">
    <citation type="submission" date="2021-04" db="EMBL/GenBank/DDBJ databases">
        <authorList>
            <person name="Gilroy R."/>
        </authorList>
    </citation>
    <scope>NUCLEOTIDE SEQUENCE</scope>
    <source>
        <strain evidence="1">8470</strain>
    </source>
</reference>
<dbReference type="Proteomes" id="UP000784286">
    <property type="component" value="Unassembled WGS sequence"/>
</dbReference>
<accession>A0A948X1V2</accession>
<dbReference type="AlphaFoldDB" id="A0A948X1V2"/>
<organism evidence="1 2">
    <name type="scientific">Candidatus Phocaeicola excrementipullorum</name>
    <dbReference type="NCBI Taxonomy" id="2838731"/>
    <lineage>
        <taxon>Bacteria</taxon>
        <taxon>Pseudomonadati</taxon>
        <taxon>Bacteroidota</taxon>
        <taxon>Bacteroidia</taxon>
        <taxon>Bacteroidales</taxon>
        <taxon>Bacteroidaceae</taxon>
        <taxon>Phocaeicola</taxon>
    </lineage>
</organism>
<comment type="caution">
    <text evidence="1">The sequence shown here is derived from an EMBL/GenBank/DDBJ whole genome shotgun (WGS) entry which is preliminary data.</text>
</comment>
<proteinExistence type="predicted"/>
<reference evidence="1" key="1">
    <citation type="journal article" date="2021" name="PeerJ">
        <title>Extensive microbial diversity within the chicken gut microbiome revealed by metagenomics and culture.</title>
        <authorList>
            <person name="Gilroy R."/>
            <person name="Ravi A."/>
            <person name="Getino M."/>
            <person name="Pursley I."/>
            <person name="Horton D.L."/>
            <person name="Alikhan N.F."/>
            <person name="Baker D."/>
            <person name="Gharbi K."/>
            <person name="Hall N."/>
            <person name="Watson M."/>
            <person name="Adriaenssens E.M."/>
            <person name="Foster-Nyarko E."/>
            <person name="Jarju S."/>
            <person name="Secka A."/>
            <person name="Antonio M."/>
            <person name="Oren A."/>
            <person name="Chaudhuri R.R."/>
            <person name="La Ragione R."/>
            <person name="Hildebrand F."/>
            <person name="Pallen M.J."/>
        </authorList>
    </citation>
    <scope>NUCLEOTIDE SEQUENCE</scope>
    <source>
        <strain evidence="1">8470</strain>
    </source>
</reference>
<dbReference type="EMBL" id="JAHLFJ010000088">
    <property type="protein sequence ID" value="MBU3856887.1"/>
    <property type="molecule type" value="Genomic_DNA"/>
</dbReference>
<sequence length="165" mass="18877">MFGNHFWKFERNLQYLQGAGSSDIVFVCKGLRYEMVFSVACMCFFFPLRGQNVSLDIKVDGDVQVYEVENGTPYYLMLFYTGDMNSGGGSYCLVNYEYGNGRRSDFLEADKRAIRIEPGEKYIRKFDISAYMNYKVIVISATAAMAVKDESGRTKPLKLRKSISF</sequence>
<name>A0A948X1V2_9BACT</name>
<protein>
    <submittedName>
        <fullName evidence="1">Uncharacterized protein</fullName>
    </submittedName>
</protein>
<gene>
    <name evidence="1" type="ORF">H9928_10120</name>
</gene>
<evidence type="ECO:0000313" key="1">
    <source>
        <dbReference type="EMBL" id="MBU3856887.1"/>
    </source>
</evidence>